<protein>
    <recommendedName>
        <fullName evidence="2">D-arabinono-1,4-lactone oxidase C-terminal domain-containing protein</fullName>
    </recommendedName>
</protein>
<dbReference type="AlphaFoldDB" id="A0A7W7M473"/>
<gene>
    <name evidence="3" type="ORF">HDA30_001877</name>
</gene>
<organism evidence="3 4">
    <name type="scientific">Micrococcus cohnii</name>
    <dbReference type="NCBI Taxonomy" id="993416"/>
    <lineage>
        <taxon>Bacteria</taxon>
        <taxon>Bacillati</taxon>
        <taxon>Actinomycetota</taxon>
        <taxon>Actinomycetes</taxon>
        <taxon>Micrococcales</taxon>
        <taxon>Micrococcaceae</taxon>
        <taxon>Micrococcus</taxon>
    </lineage>
</organism>
<evidence type="ECO:0000313" key="4">
    <source>
        <dbReference type="Proteomes" id="UP000540191"/>
    </source>
</evidence>
<evidence type="ECO:0000313" key="3">
    <source>
        <dbReference type="EMBL" id="MBB4736369.1"/>
    </source>
</evidence>
<name>A0A7W7M473_9MICC</name>
<comment type="caution">
    <text evidence="3">The sequence shown here is derived from an EMBL/GenBank/DDBJ whole genome shotgun (WGS) entry which is preliminary data.</text>
</comment>
<keyword evidence="4" id="KW-1185">Reference proteome</keyword>
<sequence length="191" mass="21903">MDELLANRAFDLSCRVGGRWPAAVPALSRLANLLADRREYTDVSHRVFVANRTVPFWETEYALPLERFEEAFEGLRRIHHDLAAAGRTVGFPFEVRTASADDVWLSTAHGRDSVYFAIHQYRSVDPEEYFRAGEELFLSLGGRPHWGKMNRVDAAWAAEAYPRFADVVAQRDRVDPERVFANDYTRRVLGE</sequence>
<dbReference type="PANTHER" id="PTHR43762:SF1">
    <property type="entry name" value="D-ARABINONO-1,4-LACTONE OXIDASE"/>
    <property type="match status" value="1"/>
</dbReference>
<dbReference type="InterPro" id="IPR007173">
    <property type="entry name" value="ALO_C"/>
</dbReference>
<feature type="domain" description="D-arabinono-1,4-lactone oxidase C-terminal" evidence="2">
    <location>
        <begin position="2"/>
        <end position="188"/>
    </location>
</feature>
<dbReference type="InterPro" id="IPR010031">
    <property type="entry name" value="FAD_lactone_oxidase-like"/>
</dbReference>
<keyword evidence="1" id="KW-0560">Oxidoreductase</keyword>
<dbReference type="PANTHER" id="PTHR43762">
    <property type="entry name" value="L-GULONOLACTONE OXIDASE"/>
    <property type="match status" value="1"/>
</dbReference>
<dbReference type="Pfam" id="PF04030">
    <property type="entry name" value="ALO"/>
    <property type="match status" value="1"/>
</dbReference>
<evidence type="ECO:0000259" key="2">
    <source>
        <dbReference type="Pfam" id="PF04030"/>
    </source>
</evidence>
<dbReference type="EMBL" id="JACHNA010000001">
    <property type="protein sequence ID" value="MBB4736369.1"/>
    <property type="molecule type" value="Genomic_DNA"/>
</dbReference>
<dbReference type="Gene3D" id="3.30.70.2520">
    <property type="match status" value="1"/>
</dbReference>
<dbReference type="GO" id="GO:0080049">
    <property type="term" value="F:L-gulono-1,4-lactone dehydrogenase activity"/>
    <property type="evidence" value="ECO:0007669"/>
    <property type="project" value="TreeGrafter"/>
</dbReference>
<reference evidence="3 4" key="1">
    <citation type="submission" date="2020-08" db="EMBL/GenBank/DDBJ databases">
        <title>Sequencing the genomes of 1000 actinobacteria strains.</title>
        <authorList>
            <person name="Klenk H.-P."/>
        </authorList>
    </citation>
    <scope>NUCLEOTIDE SEQUENCE [LARGE SCALE GENOMIC DNA]</scope>
    <source>
        <strain evidence="3 4">DSM 23974</strain>
    </source>
</reference>
<dbReference type="Gene3D" id="1.10.45.10">
    <property type="entry name" value="Vanillyl-alcohol Oxidase, Chain A, domain 4"/>
    <property type="match status" value="1"/>
</dbReference>
<proteinExistence type="predicted"/>
<dbReference type="Proteomes" id="UP000540191">
    <property type="component" value="Unassembled WGS sequence"/>
</dbReference>
<accession>A0A7W7M473</accession>
<evidence type="ECO:0000256" key="1">
    <source>
        <dbReference type="ARBA" id="ARBA00023002"/>
    </source>
</evidence>
<dbReference type="GO" id="GO:0016020">
    <property type="term" value="C:membrane"/>
    <property type="evidence" value="ECO:0007669"/>
    <property type="project" value="InterPro"/>
</dbReference>
<dbReference type="InterPro" id="IPR016171">
    <property type="entry name" value="Vanillyl_alc_oxidase_C-sub2"/>
</dbReference>
<dbReference type="GO" id="GO:0003885">
    <property type="term" value="F:D-arabinono-1,4-lactone oxidase activity"/>
    <property type="evidence" value="ECO:0007669"/>
    <property type="project" value="InterPro"/>
</dbReference>